<evidence type="ECO:0000256" key="5">
    <source>
        <dbReference type="ARBA" id="ARBA00023242"/>
    </source>
</evidence>
<reference evidence="9" key="1">
    <citation type="journal article" date="2020" name="Stud. Mycol.">
        <title>101 Dothideomycetes genomes: a test case for predicting lifestyles and emergence of pathogens.</title>
        <authorList>
            <person name="Haridas S."/>
            <person name="Albert R."/>
            <person name="Binder M."/>
            <person name="Bloem J."/>
            <person name="Labutti K."/>
            <person name="Salamov A."/>
            <person name="Andreopoulos B."/>
            <person name="Baker S."/>
            <person name="Barry K."/>
            <person name="Bills G."/>
            <person name="Bluhm B."/>
            <person name="Cannon C."/>
            <person name="Castanera R."/>
            <person name="Culley D."/>
            <person name="Daum C."/>
            <person name="Ezra D."/>
            <person name="Gonzalez J."/>
            <person name="Henrissat B."/>
            <person name="Kuo A."/>
            <person name="Liang C."/>
            <person name="Lipzen A."/>
            <person name="Lutzoni F."/>
            <person name="Magnuson J."/>
            <person name="Mondo S."/>
            <person name="Nolan M."/>
            <person name="Ohm R."/>
            <person name="Pangilinan J."/>
            <person name="Park H.-J."/>
            <person name="Ramirez L."/>
            <person name="Alfaro M."/>
            <person name="Sun H."/>
            <person name="Tritt A."/>
            <person name="Yoshinaga Y."/>
            <person name="Zwiers L.-H."/>
            <person name="Turgeon B."/>
            <person name="Goodwin S."/>
            <person name="Spatafora J."/>
            <person name="Crous P."/>
            <person name="Grigoriev I."/>
        </authorList>
    </citation>
    <scope>NUCLEOTIDE SEQUENCE</scope>
    <source>
        <strain evidence="9">CBS 115976</strain>
    </source>
</reference>
<protein>
    <recommendedName>
        <fullName evidence="8">TAFII55 protein conserved region domain-containing protein</fullName>
    </recommendedName>
</protein>
<dbReference type="InterPro" id="IPR037817">
    <property type="entry name" value="TAF7"/>
</dbReference>
<keyword evidence="3" id="KW-0805">Transcription regulation</keyword>
<feature type="compositionally biased region" description="Basic and acidic residues" evidence="7">
    <location>
        <begin position="431"/>
        <end position="444"/>
    </location>
</feature>
<name>A0A6A6US54_9PEZI</name>
<dbReference type="AlphaFoldDB" id="A0A6A6US54"/>
<evidence type="ECO:0000256" key="4">
    <source>
        <dbReference type="ARBA" id="ARBA00023163"/>
    </source>
</evidence>
<dbReference type="CDD" id="cd08047">
    <property type="entry name" value="TAF7"/>
    <property type="match status" value="1"/>
</dbReference>
<evidence type="ECO:0000256" key="1">
    <source>
        <dbReference type="ARBA" id="ARBA00004123"/>
    </source>
</evidence>
<dbReference type="GO" id="GO:0051123">
    <property type="term" value="P:RNA polymerase II preinitiation complex assembly"/>
    <property type="evidence" value="ECO:0007669"/>
    <property type="project" value="TreeGrafter"/>
</dbReference>
<feature type="coiled-coil region" evidence="6">
    <location>
        <begin position="292"/>
        <end position="319"/>
    </location>
</feature>
<keyword evidence="6" id="KW-0175">Coiled coil</keyword>
<feature type="compositionally biased region" description="Polar residues" evidence="7">
    <location>
        <begin position="390"/>
        <end position="400"/>
    </location>
</feature>
<comment type="subcellular location">
    <subcellularLocation>
        <location evidence="1">Nucleus</location>
    </subcellularLocation>
</comment>
<gene>
    <name evidence="9" type="ORF">BT63DRAFT_5311</name>
</gene>
<dbReference type="OrthoDB" id="153872at2759"/>
<feature type="domain" description="TAFII55 protein conserved region" evidence="8">
    <location>
        <begin position="160"/>
        <end position="318"/>
    </location>
</feature>
<dbReference type="PANTHER" id="PTHR12228">
    <property type="entry name" value="TRANSCRIPTION INITIATION FACTOR TFIID 55 KD SUBUNIT-RELATED"/>
    <property type="match status" value="1"/>
</dbReference>
<dbReference type="EMBL" id="MU004230">
    <property type="protein sequence ID" value="KAF2674237.1"/>
    <property type="molecule type" value="Genomic_DNA"/>
</dbReference>
<feature type="compositionally biased region" description="Low complexity" evidence="7">
    <location>
        <begin position="17"/>
        <end position="33"/>
    </location>
</feature>
<organism evidence="9 10">
    <name type="scientific">Microthyrium microscopicum</name>
    <dbReference type="NCBI Taxonomy" id="703497"/>
    <lineage>
        <taxon>Eukaryota</taxon>
        <taxon>Fungi</taxon>
        <taxon>Dikarya</taxon>
        <taxon>Ascomycota</taxon>
        <taxon>Pezizomycotina</taxon>
        <taxon>Dothideomycetes</taxon>
        <taxon>Dothideomycetes incertae sedis</taxon>
        <taxon>Microthyriales</taxon>
        <taxon>Microthyriaceae</taxon>
        <taxon>Microthyrium</taxon>
    </lineage>
</organism>
<keyword evidence="10" id="KW-1185">Reference proteome</keyword>
<evidence type="ECO:0000313" key="9">
    <source>
        <dbReference type="EMBL" id="KAF2674237.1"/>
    </source>
</evidence>
<proteinExistence type="inferred from homology"/>
<feature type="compositionally biased region" description="Acidic residues" evidence="7">
    <location>
        <begin position="413"/>
        <end position="430"/>
    </location>
</feature>
<dbReference type="GO" id="GO:0016251">
    <property type="term" value="F:RNA polymerase II general transcription initiation factor activity"/>
    <property type="evidence" value="ECO:0007669"/>
    <property type="project" value="TreeGrafter"/>
</dbReference>
<dbReference type="GO" id="GO:0005669">
    <property type="term" value="C:transcription factor TFIID complex"/>
    <property type="evidence" value="ECO:0007669"/>
    <property type="project" value="InterPro"/>
</dbReference>
<evidence type="ECO:0000256" key="2">
    <source>
        <dbReference type="ARBA" id="ARBA00009368"/>
    </source>
</evidence>
<sequence length="497" mass="54843">MTDAPTPTSGVPRLKLKLNTPKTSTPLPSSSTTATETKQKRKYNKKPKAEESGDAIEPGASATASKSTKKRPRKDDPADTEASSGKKPKPIPKLSLKLGGIKTDIAPNKPSGAKTPLLKLRTKAQTLRLKSKGGLGVPPSRLPGQGYDSEADDVEVDPAVEHQFIIRMVPGDDCDYLRKAIAERTLGTTTGDVQLRFFDKDGRHAMVTIRGRQYAAILVDLPCIVEGHKSWDRKNFFKVADVHQMLIVTKQVQTVDEAKNAGPPDGVSSSNWQYPHGLTPPLHHVRKRRFRKRVSNRTIEAVEEEVDRLLRLDREALETTTEMLEPNVRDESEELQEDIGMVQNSIEMDAEGEDDDNMEEDDLTQMMMAALGDGNEDEEPILAGGDIQASPDTLQPTTETPDGEGVPAHTSPDDDSADDESDEDDEEMDEEQRAAQEERAQLREEADDIQAEIAGLDKQIAAQSNKILQQRLKDKKATLMRDLQLKLSNLGESTEDD</sequence>
<evidence type="ECO:0000256" key="6">
    <source>
        <dbReference type="SAM" id="Coils"/>
    </source>
</evidence>
<dbReference type="Proteomes" id="UP000799302">
    <property type="component" value="Unassembled WGS sequence"/>
</dbReference>
<dbReference type="SMART" id="SM01370">
    <property type="entry name" value="TAFII55_N"/>
    <property type="match status" value="1"/>
</dbReference>
<feature type="region of interest" description="Disordered" evidence="7">
    <location>
        <begin position="1"/>
        <end position="115"/>
    </location>
</feature>
<keyword evidence="5" id="KW-0539">Nucleus</keyword>
<accession>A0A6A6US54</accession>
<dbReference type="Pfam" id="PF04658">
    <property type="entry name" value="TAFII55_N"/>
    <property type="match status" value="1"/>
</dbReference>
<evidence type="ECO:0000256" key="3">
    <source>
        <dbReference type="ARBA" id="ARBA00023015"/>
    </source>
</evidence>
<dbReference type="InterPro" id="IPR006751">
    <property type="entry name" value="TAFII55_prot_cons_reg"/>
</dbReference>
<dbReference type="PANTHER" id="PTHR12228:SF0">
    <property type="entry name" value="TATA-BOX BINDING PROTEIN ASSOCIATED FACTOR 7"/>
    <property type="match status" value="1"/>
</dbReference>
<evidence type="ECO:0000313" key="10">
    <source>
        <dbReference type="Proteomes" id="UP000799302"/>
    </source>
</evidence>
<evidence type="ECO:0000256" key="7">
    <source>
        <dbReference type="SAM" id="MobiDB-lite"/>
    </source>
</evidence>
<evidence type="ECO:0000259" key="8">
    <source>
        <dbReference type="SMART" id="SM01370"/>
    </source>
</evidence>
<feature type="region of interest" description="Disordered" evidence="7">
    <location>
        <begin position="375"/>
        <end position="448"/>
    </location>
</feature>
<keyword evidence="4" id="KW-0804">Transcription</keyword>
<comment type="similarity">
    <text evidence="2">Belongs to the TAF7 family.</text>
</comment>